<comment type="caution">
    <text evidence="1">The sequence shown here is derived from an EMBL/GenBank/DDBJ whole genome shotgun (WGS) entry which is preliminary data.</text>
</comment>
<accession>A0A1V8PR40</accession>
<dbReference type="Proteomes" id="UP000192666">
    <property type="component" value="Unassembled WGS sequence"/>
</dbReference>
<name>A0A1V8PR40_9BIFI</name>
<dbReference type="AlphaFoldDB" id="A0A1V8PR40"/>
<protein>
    <recommendedName>
        <fullName evidence="3">Hypoyhetical protein</fullName>
    </recommendedName>
</protein>
<evidence type="ECO:0008006" key="3">
    <source>
        <dbReference type="Google" id="ProtNLM"/>
    </source>
</evidence>
<organism evidence="1 2">
    <name type="scientific">Bifidobacterium catenulatum</name>
    <dbReference type="NCBI Taxonomy" id="1686"/>
    <lineage>
        <taxon>Bacteria</taxon>
        <taxon>Bacillati</taxon>
        <taxon>Actinomycetota</taxon>
        <taxon>Actinomycetes</taxon>
        <taxon>Bifidobacteriales</taxon>
        <taxon>Bifidobacteriaceae</taxon>
        <taxon>Bifidobacterium</taxon>
    </lineage>
</organism>
<evidence type="ECO:0000313" key="1">
    <source>
        <dbReference type="EMBL" id="OQM50983.1"/>
    </source>
</evidence>
<evidence type="ECO:0000313" key="2">
    <source>
        <dbReference type="Proteomes" id="UP000192666"/>
    </source>
</evidence>
<reference evidence="1 2" key="1">
    <citation type="submission" date="2017-03" db="EMBL/GenBank/DDBJ databases">
        <title>Maternal inheritance of bifidobacteria.</title>
        <authorList>
            <person name="Lugli G.A."/>
            <person name="Duranti S."/>
            <person name="Milani C."/>
            <person name="Mancabelli L."/>
        </authorList>
    </citation>
    <scope>NUCLEOTIDE SEQUENCE [LARGE SCALE GENOMIC DNA]</scope>
    <source>
        <strain evidence="1 2">1899B</strain>
    </source>
</reference>
<sequence length="55" mass="6052">MSFGHRVTLLRHPIAVSLHGVNLGFIRTYTFHHIGIDCGLSPIFSQIGFNGLDTS</sequence>
<proteinExistence type="predicted"/>
<gene>
    <name evidence="1" type="ORF">B5782_0930</name>
</gene>
<dbReference type="EMBL" id="NAQA01000003">
    <property type="protein sequence ID" value="OQM50983.1"/>
    <property type="molecule type" value="Genomic_DNA"/>
</dbReference>